<evidence type="ECO:0000313" key="2">
    <source>
        <dbReference type="EMBL" id="KMM65343.1"/>
    </source>
</evidence>
<name>A0A0J6F597_COCPO</name>
<reference evidence="3" key="3">
    <citation type="journal article" date="2010" name="Genome Res.">
        <title>Population genomic sequencing of Coccidioides fungi reveals recent hybridization and transposon control.</title>
        <authorList>
            <person name="Neafsey D.E."/>
            <person name="Barker B.M."/>
            <person name="Sharpton T.J."/>
            <person name="Stajich J.E."/>
            <person name="Park D.J."/>
            <person name="Whiston E."/>
            <person name="Hung C.-Y."/>
            <person name="McMahan C."/>
            <person name="White J."/>
            <person name="Sykes S."/>
            <person name="Heiman D."/>
            <person name="Young S."/>
            <person name="Zeng Q."/>
            <person name="Abouelleil A."/>
            <person name="Aftuck L."/>
            <person name="Bessette D."/>
            <person name="Brown A."/>
            <person name="FitzGerald M."/>
            <person name="Lui A."/>
            <person name="Macdonald J.P."/>
            <person name="Priest M."/>
            <person name="Orbach M.J."/>
            <person name="Galgiani J.N."/>
            <person name="Kirkland T.N."/>
            <person name="Cole G.T."/>
            <person name="Birren B.W."/>
            <person name="Henn M.R."/>
            <person name="Taylor J.W."/>
            <person name="Rounsley S.D."/>
        </authorList>
    </citation>
    <scope>NUCLEOTIDE SEQUENCE [LARGE SCALE GENOMIC DNA]</scope>
    <source>
        <strain evidence="3">RMSCC 3488</strain>
    </source>
</reference>
<feature type="compositionally biased region" description="Polar residues" evidence="1">
    <location>
        <begin position="55"/>
        <end position="67"/>
    </location>
</feature>
<dbReference type="EMBL" id="DS268109">
    <property type="protein sequence ID" value="KMM65343.1"/>
    <property type="molecule type" value="Genomic_DNA"/>
</dbReference>
<dbReference type="AlphaFoldDB" id="A0A0J6F597"/>
<reference evidence="2 3" key="1">
    <citation type="submission" date="2007-06" db="EMBL/GenBank/DDBJ databases">
        <title>The Genome Sequence of Coccidioides posadasii RMSCC_3488.</title>
        <authorList>
            <consortium name="Coccidioides Genome Resources Consortium"/>
            <consortium name="The Broad Institute Genome Sequencing Platform"/>
            <person name="Henn M.R."/>
            <person name="Sykes S."/>
            <person name="Young S."/>
            <person name="Jaffe D."/>
            <person name="Berlin A."/>
            <person name="Alvarez P."/>
            <person name="Butler J."/>
            <person name="Gnerre S."/>
            <person name="Grabherr M."/>
            <person name="Mauceli E."/>
            <person name="Brockman W."/>
            <person name="Kodira C."/>
            <person name="Alvarado L."/>
            <person name="Zeng Q."/>
            <person name="Crawford M."/>
            <person name="Antoine C."/>
            <person name="Devon K."/>
            <person name="Galgiani J."/>
            <person name="Orsborn K."/>
            <person name="Lewis M.L."/>
            <person name="Nusbaum C."/>
            <person name="Galagan J."/>
            <person name="Birren B."/>
        </authorList>
    </citation>
    <scope>NUCLEOTIDE SEQUENCE [LARGE SCALE GENOMIC DNA]</scope>
    <source>
        <strain evidence="2 3">RMSCC 3488</strain>
    </source>
</reference>
<evidence type="ECO:0000313" key="3">
    <source>
        <dbReference type="Proteomes" id="UP000054567"/>
    </source>
</evidence>
<protein>
    <submittedName>
        <fullName evidence="2">Uncharacterized protein</fullName>
    </submittedName>
</protein>
<feature type="compositionally biased region" description="Acidic residues" evidence="1">
    <location>
        <begin position="39"/>
        <end position="53"/>
    </location>
</feature>
<evidence type="ECO:0000256" key="1">
    <source>
        <dbReference type="SAM" id="MobiDB-lite"/>
    </source>
</evidence>
<dbReference type="Proteomes" id="UP000054567">
    <property type="component" value="Unassembled WGS sequence"/>
</dbReference>
<sequence>MWPVSFLHVEFDGEKEFSVEKGAFPPEQSNVADKRESDGDGDGDDDDDDDDDGCGTQSEWAMMSSQARRVFISRTDRSSTSQEPRKGAAAIPAPGGQSLPRSLPRLSLQVYQTAGPEQDRQEICWSPANSMSSVHWNTVPPPEFQTSHAPRIKLEIQRRPA</sequence>
<organism evidence="2 3">
    <name type="scientific">Coccidioides posadasii RMSCC 3488</name>
    <dbReference type="NCBI Taxonomy" id="454284"/>
    <lineage>
        <taxon>Eukaryota</taxon>
        <taxon>Fungi</taxon>
        <taxon>Dikarya</taxon>
        <taxon>Ascomycota</taxon>
        <taxon>Pezizomycotina</taxon>
        <taxon>Eurotiomycetes</taxon>
        <taxon>Eurotiomycetidae</taxon>
        <taxon>Onygenales</taxon>
        <taxon>Onygenaceae</taxon>
        <taxon>Coccidioides</taxon>
    </lineage>
</organism>
<reference evidence="3" key="2">
    <citation type="journal article" date="2009" name="Genome Res.">
        <title>Comparative genomic analyses of the human fungal pathogens Coccidioides and their relatives.</title>
        <authorList>
            <person name="Sharpton T.J."/>
            <person name="Stajich J.E."/>
            <person name="Rounsley S.D."/>
            <person name="Gardner M.J."/>
            <person name="Wortman J.R."/>
            <person name="Jordar V.S."/>
            <person name="Maiti R."/>
            <person name="Kodira C.D."/>
            <person name="Neafsey D.E."/>
            <person name="Zeng Q."/>
            <person name="Hung C.-Y."/>
            <person name="McMahan C."/>
            <person name="Muszewska A."/>
            <person name="Grynberg M."/>
            <person name="Mandel M.A."/>
            <person name="Kellner E.M."/>
            <person name="Barker B.M."/>
            <person name="Galgiani J.N."/>
            <person name="Orbach M.J."/>
            <person name="Kirkland T.N."/>
            <person name="Cole G.T."/>
            <person name="Henn M.R."/>
            <person name="Birren B.W."/>
            <person name="Taylor J.W."/>
        </authorList>
    </citation>
    <scope>NUCLEOTIDE SEQUENCE [LARGE SCALE GENOMIC DNA]</scope>
    <source>
        <strain evidence="3">RMSCC 3488</strain>
    </source>
</reference>
<feature type="region of interest" description="Disordered" evidence="1">
    <location>
        <begin position="15"/>
        <end position="101"/>
    </location>
</feature>
<proteinExistence type="predicted"/>
<gene>
    <name evidence="2" type="ORF">CPAG_01694</name>
</gene>
<dbReference type="VEuPathDB" id="FungiDB:CPAG_01694"/>
<accession>A0A0J6F597</accession>